<organism evidence="3 4">
    <name type="scientific">Burkholderia plantarii</name>
    <dbReference type="NCBI Taxonomy" id="41899"/>
    <lineage>
        <taxon>Bacteria</taxon>
        <taxon>Pseudomonadati</taxon>
        <taxon>Pseudomonadota</taxon>
        <taxon>Betaproteobacteria</taxon>
        <taxon>Burkholderiales</taxon>
        <taxon>Burkholderiaceae</taxon>
        <taxon>Burkholderia</taxon>
    </lineage>
</organism>
<dbReference type="EMBL" id="CP002580">
    <property type="protein sequence ID" value="AJK47355.1"/>
    <property type="molecule type" value="Genomic_DNA"/>
</dbReference>
<dbReference type="AlphaFoldDB" id="A0A0B6S239"/>
<dbReference type="Proteomes" id="UP000031838">
    <property type="component" value="Chromosome 1"/>
</dbReference>
<reference evidence="3 4" key="2">
    <citation type="journal article" date="2016" name="Appl. Microbiol. Biotechnol.">
        <title>Mutations improving production and secretion of extracellular lipase by Burkholderia glumae PG1.</title>
        <authorList>
            <person name="Knapp A."/>
            <person name="Voget S."/>
            <person name="Gao R."/>
            <person name="Zaburannyi N."/>
            <person name="Krysciak D."/>
            <person name="Breuer M."/>
            <person name="Hauer B."/>
            <person name="Streit W.R."/>
            <person name="Muller R."/>
            <person name="Daniel R."/>
            <person name="Jaeger K.E."/>
        </authorList>
    </citation>
    <scope>NUCLEOTIDE SEQUENCE [LARGE SCALE GENOMIC DNA]</scope>
    <source>
        <strain evidence="3 4">PG1</strain>
    </source>
</reference>
<dbReference type="InterPro" id="IPR008457">
    <property type="entry name" value="Cu-R_CopD_dom"/>
</dbReference>
<evidence type="ECO:0000259" key="2">
    <source>
        <dbReference type="Pfam" id="PF05425"/>
    </source>
</evidence>
<keyword evidence="4" id="KW-1185">Reference proteome</keyword>
<dbReference type="OrthoDB" id="8419862at2"/>
<dbReference type="HOGENOM" id="CLU_106186_1_0_4"/>
<accession>A0A0B6S239</accession>
<name>A0A0B6S239_BURPL</name>
<dbReference type="Pfam" id="PF05425">
    <property type="entry name" value="CopD"/>
    <property type="match status" value="1"/>
</dbReference>
<feature type="transmembrane region" description="Helical" evidence="1">
    <location>
        <begin position="50"/>
        <end position="72"/>
    </location>
</feature>
<dbReference type="RefSeq" id="WP_042625693.1">
    <property type="nucleotide sequence ID" value="NZ_BSTO01000004.1"/>
</dbReference>
<dbReference type="KEGG" id="bpla:bpln_1g28030"/>
<sequence>MSHAIAVALFLHLLAVAVWVGGMVFAHFCLRPALSDLSPQLRLPLVEAVFGRFFNWVAGAVIVTLLTGGYLLTAFGGAHATWPLHAMAGIGVLMMLIFGHIRFAIFPRIRRAVQAQNWPDGARAVSAMRTLVMVNLVLGVVTIAFAILSRGF</sequence>
<feature type="domain" description="Copper resistance protein D" evidence="2">
    <location>
        <begin position="48"/>
        <end position="147"/>
    </location>
</feature>
<dbReference type="GO" id="GO:0016020">
    <property type="term" value="C:membrane"/>
    <property type="evidence" value="ECO:0007669"/>
    <property type="project" value="InterPro"/>
</dbReference>
<evidence type="ECO:0000313" key="3">
    <source>
        <dbReference type="EMBL" id="AJK47355.1"/>
    </source>
</evidence>
<keyword evidence="1" id="KW-1133">Transmembrane helix</keyword>
<keyword evidence="1" id="KW-0812">Transmembrane</keyword>
<gene>
    <name evidence="3" type="ORF">BGL_1c28770</name>
</gene>
<evidence type="ECO:0000256" key="1">
    <source>
        <dbReference type="SAM" id="Phobius"/>
    </source>
</evidence>
<proteinExistence type="predicted"/>
<dbReference type="KEGG" id="bgp:BGL_1c28770"/>
<evidence type="ECO:0000313" key="4">
    <source>
        <dbReference type="Proteomes" id="UP000031838"/>
    </source>
</evidence>
<feature type="transmembrane region" description="Helical" evidence="1">
    <location>
        <begin position="126"/>
        <end position="148"/>
    </location>
</feature>
<keyword evidence="1" id="KW-0472">Membrane</keyword>
<reference evidence="4" key="1">
    <citation type="submission" date="2011-03" db="EMBL/GenBank/DDBJ databases">
        <authorList>
            <person name="Voget S."/>
            <person name="Streit W.R."/>
            <person name="Jaeger K.E."/>
            <person name="Daniel R."/>
        </authorList>
    </citation>
    <scope>NUCLEOTIDE SEQUENCE [LARGE SCALE GENOMIC DNA]</scope>
    <source>
        <strain evidence="4">PG1</strain>
    </source>
</reference>
<protein>
    <recommendedName>
        <fullName evidence="2">Copper resistance protein D domain-containing protein</fullName>
    </recommendedName>
</protein>
<feature type="transmembrane region" description="Helical" evidence="1">
    <location>
        <begin position="84"/>
        <end position="106"/>
    </location>
</feature>